<dbReference type="SUPFAM" id="SSF55008">
    <property type="entry name" value="HMA, heavy metal-associated domain"/>
    <property type="match status" value="1"/>
</dbReference>
<dbReference type="InterPro" id="IPR044492">
    <property type="entry name" value="P_typ_ATPase_HD_dom"/>
</dbReference>
<dbReference type="NCBIfam" id="TIGR01511">
    <property type="entry name" value="ATPase-IB1_Cu"/>
    <property type="match status" value="1"/>
</dbReference>
<dbReference type="InterPro" id="IPR023298">
    <property type="entry name" value="ATPase_P-typ_TM_dom_sf"/>
</dbReference>
<dbReference type="Pfam" id="PF00122">
    <property type="entry name" value="E1-E2_ATPase"/>
    <property type="match status" value="1"/>
</dbReference>
<accession>A0A2A8D0H6</accession>
<evidence type="ECO:0000256" key="12">
    <source>
        <dbReference type="ARBA" id="ARBA00039097"/>
    </source>
</evidence>
<dbReference type="GO" id="GO:0046872">
    <property type="term" value="F:metal ion binding"/>
    <property type="evidence" value="ECO:0007669"/>
    <property type="project" value="UniProtKB-KW"/>
</dbReference>
<dbReference type="Gene3D" id="3.40.50.1000">
    <property type="entry name" value="HAD superfamily/HAD-like"/>
    <property type="match status" value="1"/>
</dbReference>
<evidence type="ECO:0000256" key="6">
    <source>
        <dbReference type="ARBA" id="ARBA00022723"/>
    </source>
</evidence>
<dbReference type="RefSeq" id="WP_098074615.1">
    <property type="nucleotide sequence ID" value="NZ_PDEQ01000002.1"/>
</dbReference>
<dbReference type="InterPro" id="IPR001757">
    <property type="entry name" value="P_typ_ATPase"/>
</dbReference>
<comment type="caution">
    <text evidence="16">The sequence shown here is derived from an EMBL/GenBank/DDBJ whole genome shotgun (WGS) entry which is preliminary data.</text>
</comment>
<keyword evidence="10 14" id="KW-1133">Transmembrane helix</keyword>
<dbReference type="PROSITE" id="PS50846">
    <property type="entry name" value="HMA_2"/>
    <property type="match status" value="1"/>
</dbReference>
<feature type="transmembrane region" description="Helical" evidence="14">
    <location>
        <begin position="342"/>
        <end position="367"/>
    </location>
</feature>
<evidence type="ECO:0000256" key="5">
    <source>
        <dbReference type="ARBA" id="ARBA00022692"/>
    </source>
</evidence>
<evidence type="ECO:0000256" key="13">
    <source>
        <dbReference type="ARBA" id="ARBA00047308"/>
    </source>
</evidence>
<dbReference type="InterPro" id="IPR006121">
    <property type="entry name" value="HMA_dom"/>
</dbReference>
<gene>
    <name evidence="16" type="ORF">CRI94_05265</name>
</gene>
<comment type="subcellular location">
    <subcellularLocation>
        <location evidence="1">Cell membrane</location>
        <topology evidence="1">Multi-pass membrane protein</topology>
    </subcellularLocation>
</comment>
<feature type="transmembrane region" description="Helical" evidence="14">
    <location>
        <begin position="88"/>
        <end position="108"/>
    </location>
</feature>
<dbReference type="Gene3D" id="2.70.150.10">
    <property type="entry name" value="Calcium-transporting ATPase, cytoplasmic transduction domain A"/>
    <property type="match status" value="1"/>
</dbReference>
<dbReference type="InterPro" id="IPR051014">
    <property type="entry name" value="Cation_Transport_ATPase_IB"/>
</dbReference>
<dbReference type="SFLD" id="SFLDG00002">
    <property type="entry name" value="C1.7:_P-type_atpase_like"/>
    <property type="match status" value="1"/>
</dbReference>
<evidence type="ECO:0000256" key="14">
    <source>
        <dbReference type="RuleBase" id="RU362081"/>
    </source>
</evidence>
<evidence type="ECO:0000256" key="7">
    <source>
        <dbReference type="ARBA" id="ARBA00022741"/>
    </source>
</evidence>
<dbReference type="CDD" id="cd00371">
    <property type="entry name" value="HMA"/>
    <property type="match status" value="1"/>
</dbReference>
<evidence type="ECO:0000256" key="3">
    <source>
        <dbReference type="ARBA" id="ARBA00022475"/>
    </source>
</evidence>
<dbReference type="GO" id="GO:0005886">
    <property type="term" value="C:plasma membrane"/>
    <property type="evidence" value="ECO:0007669"/>
    <property type="project" value="UniProtKB-SubCell"/>
</dbReference>
<evidence type="ECO:0000256" key="1">
    <source>
        <dbReference type="ARBA" id="ARBA00004651"/>
    </source>
</evidence>
<dbReference type="CDD" id="cd02079">
    <property type="entry name" value="P-type_ATPase_HM"/>
    <property type="match status" value="1"/>
</dbReference>
<keyword evidence="9" id="KW-1278">Translocase</keyword>
<evidence type="ECO:0000313" key="17">
    <source>
        <dbReference type="Proteomes" id="UP000220102"/>
    </source>
</evidence>
<evidence type="ECO:0000259" key="15">
    <source>
        <dbReference type="PROSITE" id="PS50846"/>
    </source>
</evidence>
<keyword evidence="11 14" id="KW-0472">Membrane</keyword>
<dbReference type="PRINTS" id="PR00119">
    <property type="entry name" value="CATATPASE"/>
</dbReference>
<evidence type="ECO:0000256" key="11">
    <source>
        <dbReference type="ARBA" id="ARBA00023136"/>
    </source>
</evidence>
<proteinExistence type="inferred from homology"/>
<keyword evidence="5 14" id="KW-0812">Transmembrane</keyword>
<dbReference type="SFLD" id="SFLDS00003">
    <property type="entry name" value="Haloacid_Dehalogenase"/>
    <property type="match status" value="1"/>
</dbReference>
<evidence type="ECO:0000313" key="16">
    <source>
        <dbReference type="EMBL" id="PEN14436.1"/>
    </source>
</evidence>
<keyword evidence="4" id="KW-0597">Phosphoprotein</keyword>
<evidence type="ECO:0000256" key="10">
    <source>
        <dbReference type="ARBA" id="ARBA00022989"/>
    </source>
</evidence>
<dbReference type="InterPro" id="IPR018303">
    <property type="entry name" value="ATPase_P-typ_P_site"/>
</dbReference>
<reference evidence="16 17" key="1">
    <citation type="submission" date="2017-10" db="EMBL/GenBank/DDBJ databases">
        <title>Draft genome of Longibacter Salinarum.</title>
        <authorList>
            <person name="Goh K.M."/>
            <person name="Shamsir M.S."/>
            <person name="Lim S.W."/>
        </authorList>
    </citation>
    <scope>NUCLEOTIDE SEQUENCE [LARGE SCALE GENOMIC DNA]</scope>
    <source>
        <strain evidence="16 17">KCTC 52045</strain>
    </source>
</reference>
<dbReference type="Gene3D" id="3.30.70.100">
    <property type="match status" value="1"/>
</dbReference>
<feature type="transmembrane region" description="Helical" evidence="14">
    <location>
        <begin position="120"/>
        <end position="139"/>
    </location>
</feature>
<evidence type="ECO:0000256" key="8">
    <source>
        <dbReference type="ARBA" id="ARBA00022840"/>
    </source>
</evidence>
<dbReference type="InterPro" id="IPR023214">
    <property type="entry name" value="HAD_sf"/>
</dbReference>
<dbReference type="Proteomes" id="UP000220102">
    <property type="component" value="Unassembled WGS sequence"/>
</dbReference>
<dbReference type="PROSITE" id="PS01047">
    <property type="entry name" value="HMA_1"/>
    <property type="match status" value="1"/>
</dbReference>
<dbReference type="InterPro" id="IPR008250">
    <property type="entry name" value="ATPase_P-typ_transduc_dom_A_sf"/>
</dbReference>
<keyword evidence="3 14" id="KW-1003">Cell membrane</keyword>
<dbReference type="OrthoDB" id="1521937at2"/>
<dbReference type="InterPro" id="IPR036412">
    <property type="entry name" value="HAD-like_sf"/>
</dbReference>
<comment type="similarity">
    <text evidence="2 14">Belongs to the cation transport ATPase (P-type) (TC 3.A.3) family. Type IB subfamily.</text>
</comment>
<dbReference type="InterPro" id="IPR027256">
    <property type="entry name" value="P-typ_ATPase_IB"/>
</dbReference>
<evidence type="ECO:0000256" key="4">
    <source>
        <dbReference type="ARBA" id="ARBA00022553"/>
    </source>
</evidence>
<comment type="catalytic activity">
    <reaction evidence="13">
        <text>Zn(2+)(in) + ATP + H2O = Zn(2+)(out) + ADP + phosphate + H(+)</text>
        <dbReference type="Rhea" id="RHEA:20621"/>
        <dbReference type="ChEBI" id="CHEBI:15377"/>
        <dbReference type="ChEBI" id="CHEBI:15378"/>
        <dbReference type="ChEBI" id="CHEBI:29105"/>
        <dbReference type="ChEBI" id="CHEBI:30616"/>
        <dbReference type="ChEBI" id="CHEBI:43474"/>
        <dbReference type="ChEBI" id="CHEBI:456216"/>
        <dbReference type="EC" id="7.2.2.12"/>
    </reaction>
</comment>
<dbReference type="PROSITE" id="PS00154">
    <property type="entry name" value="ATPASE_E1_E2"/>
    <property type="match status" value="1"/>
</dbReference>
<name>A0A2A8D0H6_9BACT</name>
<keyword evidence="17" id="KW-1185">Reference proteome</keyword>
<evidence type="ECO:0000256" key="2">
    <source>
        <dbReference type="ARBA" id="ARBA00006024"/>
    </source>
</evidence>
<dbReference type="FunFam" id="2.70.150.10:FF:000002">
    <property type="entry name" value="Copper-transporting ATPase 1, putative"/>
    <property type="match status" value="1"/>
</dbReference>
<keyword evidence="6 14" id="KW-0479">Metal-binding</keyword>
<dbReference type="Gene3D" id="3.40.1110.10">
    <property type="entry name" value="Calcium-transporting ATPase, cytoplasmic domain N"/>
    <property type="match status" value="1"/>
</dbReference>
<dbReference type="InterPro" id="IPR036163">
    <property type="entry name" value="HMA_dom_sf"/>
</dbReference>
<dbReference type="SUPFAM" id="SSF56784">
    <property type="entry name" value="HAD-like"/>
    <property type="match status" value="1"/>
</dbReference>
<dbReference type="PRINTS" id="PR00941">
    <property type="entry name" value="CDATPASE"/>
</dbReference>
<dbReference type="NCBIfam" id="TIGR01525">
    <property type="entry name" value="ATPase-IB_hvy"/>
    <property type="match status" value="1"/>
</dbReference>
<dbReference type="PANTHER" id="PTHR48085:SF5">
    <property type="entry name" value="CADMIUM_ZINC-TRANSPORTING ATPASE HMA4-RELATED"/>
    <property type="match status" value="1"/>
</dbReference>
<evidence type="ECO:0000256" key="9">
    <source>
        <dbReference type="ARBA" id="ARBA00022967"/>
    </source>
</evidence>
<dbReference type="NCBIfam" id="TIGR01494">
    <property type="entry name" value="ATPase_P-type"/>
    <property type="match status" value="1"/>
</dbReference>
<keyword evidence="7 14" id="KW-0547">Nucleotide-binding</keyword>
<dbReference type="AlphaFoldDB" id="A0A2A8D0H6"/>
<dbReference type="GO" id="GO:0016463">
    <property type="term" value="F:P-type zinc transporter activity"/>
    <property type="evidence" value="ECO:0007669"/>
    <property type="project" value="UniProtKB-EC"/>
</dbReference>
<dbReference type="Pfam" id="PF00403">
    <property type="entry name" value="HMA"/>
    <property type="match status" value="1"/>
</dbReference>
<protein>
    <recommendedName>
        <fullName evidence="12">P-type Zn(2+) transporter</fullName>
        <ecNumber evidence="12">7.2.2.12</ecNumber>
    </recommendedName>
</protein>
<organism evidence="16 17">
    <name type="scientific">Longibacter salinarum</name>
    <dbReference type="NCBI Taxonomy" id="1850348"/>
    <lineage>
        <taxon>Bacteria</taxon>
        <taxon>Pseudomonadati</taxon>
        <taxon>Rhodothermota</taxon>
        <taxon>Rhodothermia</taxon>
        <taxon>Rhodothermales</taxon>
        <taxon>Salisaetaceae</taxon>
        <taxon>Longibacter</taxon>
    </lineage>
</organism>
<dbReference type="InterPro" id="IPR059000">
    <property type="entry name" value="ATPase_P-type_domA"/>
</dbReference>
<dbReference type="InterPro" id="IPR017969">
    <property type="entry name" value="Heavy-metal-associated_CS"/>
</dbReference>
<dbReference type="GO" id="GO:0005524">
    <property type="term" value="F:ATP binding"/>
    <property type="evidence" value="ECO:0007669"/>
    <property type="project" value="UniProtKB-UniRule"/>
</dbReference>
<dbReference type="PANTHER" id="PTHR48085">
    <property type="entry name" value="CADMIUM/ZINC-TRANSPORTING ATPASE HMA2-RELATED"/>
    <property type="match status" value="1"/>
</dbReference>
<dbReference type="SUPFAM" id="SSF81653">
    <property type="entry name" value="Calcium ATPase, transduction domain A"/>
    <property type="match status" value="1"/>
</dbReference>
<dbReference type="Pfam" id="PF00702">
    <property type="entry name" value="Hydrolase"/>
    <property type="match status" value="1"/>
</dbReference>
<dbReference type="SFLD" id="SFLDF00027">
    <property type="entry name" value="p-type_atpase"/>
    <property type="match status" value="1"/>
</dbReference>
<dbReference type="GO" id="GO:0016887">
    <property type="term" value="F:ATP hydrolysis activity"/>
    <property type="evidence" value="ECO:0007669"/>
    <property type="project" value="InterPro"/>
</dbReference>
<feature type="transmembrane region" description="Helical" evidence="14">
    <location>
        <begin position="316"/>
        <end position="335"/>
    </location>
</feature>
<sequence>MAKQCELSVRGMDCAGCARHVQGALEDIPGVASADVRLMAERASVMLDDDAPASREALVRAVEAAGYDVDELDTRRSTGREHTERRSLLLLAGTVVLVLGLAAVGHGLGYVEWLEARTPWWAGLAGVLALGYPVFKSVGRAAVKLRVTAHTLMTAGVVAAAVVGAWVTAFVIVIFMRLGDYVEHATTERARDAISGLMKAAPQTARVERDGEEVDVPADQVERGEIVVVRPGEKIPVDGRVVSGRAVIDQSAVTGEPVPVEVMDGDDVYAATIAEGGALRIQTEEAGSETTFGRVVTMVETAEAHRGETEQWADKFSGYYLPVVVGVAAVTYFATGDAMSSVAVLVVACSCAFALATPVAMLASIGVSARRGLLVKGGRYLETLSQVDTLLIDKTGTLTVGRPEVTEIRPREGWSEDEVLRLAASAEQYAEHPLAGAVREAAGARAITLDTPDDFDAVPGRGIRAIVGEETVIVGNRRMIEEAAGGDGQAVAIDIGDSTPAAGETYLYVAANGTLAGVIVTADRARKGIAEALDAVRQQGIETIEVLTGDREEAAQALAKRLGLDVQSELLPEDKIEIVREYQRAGKTVAMIGDGVNDAPALAQADVGIAMGDVGTDIAVDAAPVVLLREDWSLVPDLLRTANRTMNVVKGNFWFTGLYNLAALGLAATGFLPPVVAAAMHSIPDLGILANSSRLLRNRS</sequence>
<dbReference type="InterPro" id="IPR023299">
    <property type="entry name" value="ATPase_P-typ_cyto_dom_N"/>
</dbReference>
<dbReference type="EC" id="7.2.2.12" evidence="12"/>
<feature type="domain" description="HMA" evidence="15">
    <location>
        <begin position="3"/>
        <end position="70"/>
    </location>
</feature>
<keyword evidence="8 14" id="KW-0067">ATP-binding</keyword>
<feature type="transmembrane region" description="Helical" evidence="14">
    <location>
        <begin position="151"/>
        <end position="176"/>
    </location>
</feature>
<dbReference type="EMBL" id="PDEQ01000002">
    <property type="protein sequence ID" value="PEN14436.1"/>
    <property type="molecule type" value="Genomic_DNA"/>
</dbReference>
<dbReference type="SUPFAM" id="SSF81665">
    <property type="entry name" value="Calcium ATPase, transmembrane domain M"/>
    <property type="match status" value="1"/>
</dbReference>